<dbReference type="PANTHER" id="PTHR30385">
    <property type="entry name" value="SIGMA FACTOR F FLAGELLAR"/>
    <property type="match status" value="1"/>
</dbReference>
<dbReference type="NCBIfam" id="TIGR02937">
    <property type="entry name" value="sigma70-ECF"/>
    <property type="match status" value="1"/>
</dbReference>
<dbReference type="EMBL" id="JAOQJV010000001">
    <property type="protein sequence ID" value="MCU6698700.1"/>
    <property type="molecule type" value="Genomic_DNA"/>
</dbReference>
<keyword evidence="4" id="KW-0731">Sigma factor</keyword>
<dbReference type="InterPro" id="IPR014284">
    <property type="entry name" value="RNA_pol_sigma-70_dom"/>
</dbReference>
<name>A0ABT2S277_9FIRM</name>
<dbReference type="Gene3D" id="1.20.120.1810">
    <property type="match status" value="1"/>
</dbReference>
<dbReference type="Proteomes" id="UP001207605">
    <property type="component" value="Unassembled WGS sequence"/>
</dbReference>
<dbReference type="PROSITE" id="PS00715">
    <property type="entry name" value="SIGMA70_1"/>
    <property type="match status" value="1"/>
</dbReference>
<evidence type="ECO:0000256" key="7">
    <source>
        <dbReference type="ARBA" id="ARBA00024701"/>
    </source>
</evidence>
<comment type="similarity">
    <text evidence="1">Belongs to the sigma-70 factor family.</text>
</comment>
<evidence type="ECO:0000256" key="6">
    <source>
        <dbReference type="ARBA" id="ARBA00023163"/>
    </source>
</evidence>
<dbReference type="SUPFAM" id="SSF46894">
    <property type="entry name" value="C-terminal effector domain of the bipartite response regulators"/>
    <property type="match status" value="1"/>
</dbReference>
<evidence type="ECO:0000313" key="10">
    <source>
        <dbReference type="Proteomes" id="UP001207605"/>
    </source>
</evidence>
<dbReference type="Gene3D" id="1.10.10.10">
    <property type="entry name" value="Winged helix-like DNA-binding domain superfamily/Winged helix DNA-binding domain"/>
    <property type="match status" value="1"/>
</dbReference>
<evidence type="ECO:0000256" key="1">
    <source>
        <dbReference type="ARBA" id="ARBA00007788"/>
    </source>
</evidence>
<evidence type="ECO:0000313" key="9">
    <source>
        <dbReference type="EMBL" id="MCU6698700.1"/>
    </source>
</evidence>
<keyword evidence="3" id="KW-0805">Transcription regulation</keyword>
<dbReference type="InterPro" id="IPR016371">
    <property type="entry name" value="RNA_pol_sigma-H_factor"/>
</dbReference>
<dbReference type="InterPro" id="IPR016032">
    <property type="entry name" value="Sig_transdc_resp-reg_C-effctor"/>
</dbReference>
<reference evidence="9 10" key="1">
    <citation type="journal article" date="2021" name="ISME Commun">
        <title>Automated analysis of genomic sequences facilitates high-throughput and comprehensive description of bacteria.</title>
        <authorList>
            <person name="Hitch T.C.A."/>
        </authorList>
    </citation>
    <scope>NUCLEOTIDE SEQUENCE [LARGE SCALE GENOMIC DNA]</scope>
    <source>
        <strain evidence="9 10">Sanger_02</strain>
    </source>
</reference>
<comment type="function">
    <text evidence="7">Sigma factors are initiation factors that promote the attachment of RNA polymerase to specific initiation sites and are then released. Sigma-S contributes to the protection against external stress, thus playing a role in cellular fitness and survival.</text>
</comment>
<comment type="caution">
    <text evidence="9">The sequence shown here is derived from an EMBL/GenBank/DDBJ whole genome shotgun (WGS) entry which is preliminary data.</text>
</comment>
<sequence>MGTSNYEQLTDEQLIRNLRDGDKKIMDYIMEKYKNVVRKEAKAMYLIGGENDDLIQEGMIGLFKAVRDYDTEQEVPFGSFARLCIRRQMYSAAKASGRKKHIPLNSYVSFYEEAEQGGREYVLDTIEAGVESNPEHAMIMQESMNRIGEELEESLSDLESRVLYLHLLGTDYKTIAGLLKKSPKTIDNALQRIKNKAGKILNK</sequence>
<keyword evidence="6" id="KW-0804">Transcription</keyword>
<organism evidence="9 10">
    <name type="scientific">Dorea ammoniilytica</name>
    <dbReference type="NCBI Taxonomy" id="2981788"/>
    <lineage>
        <taxon>Bacteria</taxon>
        <taxon>Bacillati</taxon>
        <taxon>Bacillota</taxon>
        <taxon>Clostridia</taxon>
        <taxon>Lachnospirales</taxon>
        <taxon>Lachnospiraceae</taxon>
        <taxon>Dorea</taxon>
    </lineage>
</organism>
<dbReference type="InterPro" id="IPR013325">
    <property type="entry name" value="RNA_pol_sigma_r2"/>
</dbReference>
<accession>A0ABT2S277</accession>
<gene>
    <name evidence="9" type="ORF">OCV65_00365</name>
</gene>
<dbReference type="PANTHER" id="PTHR30385:SF1">
    <property type="entry name" value="RNA POLYMERASE SIGMA-H FACTOR"/>
    <property type="match status" value="1"/>
</dbReference>
<dbReference type="Pfam" id="PF04542">
    <property type="entry name" value="Sigma70_r2"/>
    <property type="match status" value="1"/>
</dbReference>
<dbReference type="InterPro" id="IPR007627">
    <property type="entry name" value="RNA_pol_sigma70_r2"/>
</dbReference>
<evidence type="ECO:0000259" key="8">
    <source>
        <dbReference type="PROSITE" id="PS00715"/>
    </source>
</evidence>
<protein>
    <recommendedName>
        <fullName evidence="2">RNA polymerase sigma factor SigS</fullName>
    </recommendedName>
</protein>
<dbReference type="PIRSF" id="PIRSF002939">
    <property type="entry name" value="RNA_polymerase_sigma-H_factor"/>
    <property type="match status" value="1"/>
</dbReference>
<evidence type="ECO:0000256" key="3">
    <source>
        <dbReference type="ARBA" id="ARBA00023015"/>
    </source>
</evidence>
<evidence type="ECO:0000256" key="4">
    <source>
        <dbReference type="ARBA" id="ARBA00023082"/>
    </source>
</evidence>
<keyword evidence="10" id="KW-1185">Reference proteome</keyword>
<dbReference type="InterPro" id="IPR000943">
    <property type="entry name" value="RNA_pol_sigma70"/>
</dbReference>
<proteinExistence type="inferred from homology"/>
<evidence type="ECO:0000256" key="5">
    <source>
        <dbReference type="ARBA" id="ARBA00023125"/>
    </source>
</evidence>
<dbReference type="RefSeq" id="WP_262580519.1">
    <property type="nucleotide sequence ID" value="NZ_JAOQJV010000001.1"/>
</dbReference>
<evidence type="ECO:0000256" key="2">
    <source>
        <dbReference type="ARBA" id="ARBA00021245"/>
    </source>
</evidence>
<dbReference type="InterPro" id="IPR036388">
    <property type="entry name" value="WH-like_DNA-bd_sf"/>
</dbReference>
<dbReference type="SUPFAM" id="SSF88946">
    <property type="entry name" value="Sigma2 domain of RNA polymerase sigma factors"/>
    <property type="match status" value="1"/>
</dbReference>
<keyword evidence="5" id="KW-0238">DNA-binding</keyword>
<feature type="domain" description="RNA polymerase sigma-70" evidence="8">
    <location>
        <begin position="53"/>
        <end position="66"/>
    </location>
</feature>